<dbReference type="InterPro" id="IPR001242">
    <property type="entry name" value="Condensation_dom"/>
</dbReference>
<dbReference type="HOGENOM" id="CLU_2611847_0_0_6"/>
<protein>
    <submittedName>
        <fullName evidence="2">Peptide synthase</fullName>
    </submittedName>
</protein>
<reference evidence="2 3" key="1">
    <citation type="journal article" date="2011" name="PLoS Pathog.">
        <title>Dynamic evolution of pathogenicity revealed by sequencing and comparative genomics of 19 Pseudomonas syringae isolates.</title>
        <authorList>
            <person name="Baltrus D.A."/>
            <person name="Nishimura M.T."/>
            <person name="Romanchuk A."/>
            <person name="Chang J.H."/>
            <person name="Mukhtar M.S."/>
            <person name="Cherkis K."/>
            <person name="Roach J."/>
            <person name="Grant S.R."/>
            <person name="Jones C.D."/>
            <person name="Dangl J.L."/>
        </authorList>
    </citation>
    <scope>NUCLEOTIDE SEQUENCE [LARGE SCALE GENOMIC DNA]</scope>
    <source>
        <strain evidence="2 3">1704B</strain>
    </source>
</reference>
<dbReference type="Gene3D" id="3.30.559.10">
    <property type="entry name" value="Chloramphenicol acetyltransferase-like domain"/>
    <property type="match status" value="1"/>
</dbReference>
<accession>F3GM51</accession>
<dbReference type="GO" id="GO:0003824">
    <property type="term" value="F:catalytic activity"/>
    <property type="evidence" value="ECO:0007669"/>
    <property type="project" value="InterPro"/>
</dbReference>
<evidence type="ECO:0000259" key="1">
    <source>
        <dbReference type="Pfam" id="PF00668"/>
    </source>
</evidence>
<dbReference type="Proteomes" id="UP000004986">
    <property type="component" value="Unassembled WGS sequence"/>
</dbReference>
<proteinExistence type="predicted"/>
<keyword evidence="3" id="KW-1185">Reference proteome</keyword>
<dbReference type="InterPro" id="IPR023213">
    <property type="entry name" value="CAT-like_dom_sf"/>
</dbReference>
<feature type="domain" description="Condensation" evidence="1">
    <location>
        <begin position="2"/>
        <end position="77"/>
    </location>
</feature>
<sequence>MILRHETLRTTFPSVNGVACQQVSEQSGLRVQWQDYSALPAEARQQRIQALADSEAHQPFDLETGPLLRACLVRSSDLE</sequence>
<feature type="non-terminal residue" evidence="2">
    <location>
        <position position="79"/>
    </location>
</feature>
<evidence type="ECO:0000313" key="3">
    <source>
        <dbReference type="Proteomes" id="UP000004986"/>
    </source>
</evidence>
<dbReference type="AlphaFoldDB" id="F3GM51"/>
<dbReference type="SUPFAM" id="SSF52777">
    <property type="entry name" value="CoA-dependent acyltransferases"/>
    <property type="match status" value="1"/>
</dbReference>
<dbReference type="EMBL" id="AEAI01002847">
    <property type="protein sequence ID" value="EGH48154.1"/>
    <property type="molecule type" value="Genomic_DNA"/>
</dbReference>
<comment type="caution">
    <text evidence="2">The sequence shown here is derived from an EMBL/GenBank/DDBJ whole genome shotgun (WGS) entry which is preliminary data.</text>
</comment>
<organism evidence="2 3">
    <name type="scientific">Pseudomonas syringae pv. pisi str. 1704B</name>
    <dbReference type="NCBI Taxonomy" id="629263"/>
    <lineage>
        <taxon>Bacteria</taxon>
        <taxon>Pseudomonadati</taxon>
        <taxon>Pseudomonadota</taxon>
        <taxon>Gammaproteobacteria</taxon>
        <taxon>Pseudomonadales</taxon>
        <taxon>Pseudomonadaceae</taxon>
        <taxon>Pseudomonas</taxon>
        <taxon>Pseudomonas syringae</taxon>
    </lineage>
</organism>
<gene>
    <name evidence="2" type="ORF">PSYPI_40059</name>
</gene>
<name>F3GM51_PSESJ</name>
<dbReference type="Pfam" id="PF00668">
    <property type="entry name" value="Condensation"/>
    <property type="match status" value="1"/>
</dbReference>
<evidence type="ECO:0000313" key="2">
    <source>
        <dbReference type="EMBL" id="EGH48154.1"/>
    </source>
</evidence>